<dbReference type="EMBL" id="KN716362">
    <property type="protein sequence ID" value="KJH46258.1"/>
    <property type="molecule type" value="Genomic_DNA"/>
</dbReference>
<evidence type="ECO:0000313" key="2">
    <source>
        <dbReference type="Proteomes" id="UP000053766"/>
    </source>
</evidence>
<reference evidence="2" key="2">
    <citation type="journal article" date="2016" name="Sci. Rep.">
        <title>Dictyocaulus viviparus genome, variome and transcriptome elucidate lungworm biology and support future intervention.</title>
        <authorList>
            <person name="McNulty S.N."/>
            <person name="Strube C."/>
            <person name="Rosa B.A."/>
            <person name="Martin J.C."/>
            <person name="Tyagi R."/>
            <person name="Choi Y.J."/>
            <person name="Wang Q."/>
            <person name="Hallsworth Pepin K."/>
            <person name="Zhang X."/>
            <person name="Ozersky P."/>
            <person name="Wilson R.K."/>
            <person name="Sternberg P.W."/>
            <person name="Gasser R.B."/>
            <person name="Mitreva M."/>
        </authorList>
    </citation>
    <scope>NUCLEOTIDE SEQUENCE [LARGE SCALE GENOMIC DNA]</scope>
    <source>
        <strain evidence="2">HannoverDv2000</strain>
    </source>
</reference>
<keyword evidence="2" id="KW-1185">Reference proteome</keyword>
<dbReference type="STRING" id="29172.A0A0D8XNQ6"/>
<sequence>MLLKKSPSNPIQAASMGINKTEDQAISGWERLRFLYEQPSMERDLSRRIINMAFLTGFFFGGVATSAQARETFERSNIGQRFLSASDVLKRQADYAIVRFAKSGFPMGFKCALVSGSIVYADFLKIFHCG</sequence>
<organism evidence="1 2">
    <name type="scientific">Dictyocaulus viviparus</name>
    <name type="common">Bovine lungworm</name>
    <dbReference type="NCBI Taxonomy" id="29172"/>
    <lineage>
        <taxon>Eukaryota</taxon>
        <taxon>Metazoa</taxon>
        <taxon>Ecdysozoa</taxon>
        <taxon>Nematoda</taxon>
        <taxon>Chromadorea</taxon>
        <taxon>Rhabditida</taxon>
        <taxon>Rhabditina</taxon>
        <taxon>Rhabditomorpha</taxon>
        <taxon>Strongyloidea</taxon>
        <taxon>Metastrongylidae</taxon>
        <taxon>Dictyocaulus</taxon>
    </lineage>
</organism>
<accession>A0A0D8XNQ6</accession>
<gene>
    <name evidence="1" type="ORF">DICVIV_07694</name>
</gene>
<name>A0A0D8XNQ6_DICVI</name>
<dbReference type="Proteomes" id="UP000053766">
    <property type="component" value="Unassembled WGS sequence"/>
</dbReference>
<proteinExistence type="predicted"/>
<dbReference type="OrthoDB" id="5826189at2759"/>
<evidence type="ECO:0000313" key="1">
    <source>
        <dbReference type="EMBL" id="KJH46258.1"/>
    </source>
</evidence>
<protein>
    <submittedName>
        <fullName evidence="1">Uncharacterized protein</fullName>
    </submittedName>
</protein>
<dbReference type="AlphaFoldDB" id="A0A0D8XNQ6"/>
<reference evidence="1 2" key="1">
    <citation type="submission" date="2013-11" db="EMBL/GenBank/DDBJ databases">
        <title>Draft genome of the bovine lungworm Dictyocaulus viviparus.</title>
        <authorList>
            <person name="Mitreva M."/>
        </authorList>
    </citation>
    <scope>NUCLEOTIDE SEQUENCE [LARGE SCALE GENOMIC DNA]</scope>
    <source>
        <strain evidence="1 2">HannoverDv2000</strain>
    </source>
</reference>